<gene>
    <name evidence="2" type="ORF">Taro_002325</name>
</gene>
<sequence length="203" mass="22802">MLQALSQKMKKWSSSVNTRSSQTQFPVSPLNRPGQCVDTKPDGVDTRDLSQKACFAVLSCVSTRDEVVSTLETSPREVSLPVWDSVSTLDQVRFTHFCLGSVDTRSSQVDTRPSFQQISLPDWDSRFIHFCLGSVDTKSSQIDTRPSFQQISLLDWDSRSTLDQVRSTLDQVRSTLDPVSSRSVCHQVDTRSSQVDILQLKLK</sequence>
<evidence type="ECO:0000313" key="2">
    <source>
        <dbReference type="EMBL" id="MQL70048.1"/>
    </source>
</evidence>
<feature type="non-terminal residue" evidence="2">
    <location>
        <position position="203"/>
    </location>
</feature>
<feature type="region of interest" description="Disordered" evidence="1">
    <location>
        <begin position="1"/>
        <end position="36"/>
    </location>
</feature>
<evidence type="ECO:0000313" key="3">
    <source>
        <dbReference type="Proteomes" id="UP000652761"/>
    </source>
</evidence>
<evidence type="ECO:0000256" key="1">
    <source>
        <dbReference type="SAM" id="MobiDB-lite"/>
    </source>
</evidence>
<dbReference type="Proteomes" id="UP000652761">
    <property type="component" value="Unassembled WGS sequence"/>
</dbReference>
<dbReference type="AlphaFoldDB" id="A0A843TDT9"/>
<reference evidence="2" key="1">
    <citation type="submission" date="2017-07" db="EMBL/GenBank/DDBJ databases">
        <title>Taro Niue Genome Assembly and Annotation.</title>
        <authorList>
            <person name="Atibalentja N."/>
            <person name="Keating K."/>
            <person name="Fields C.J."/>
        </authorList>
    </citation>
    <scope>NUCLEOTIDE SEQUENCE</scope>
    <source>
        <strain evidence="2">Niue_2</strain>
        <tissue evidence="2">Leaf</tissue>
    </source>
</reference>
<protein>
    <submittedName>
        <fullName evidence="2">Uncharacterized protein</fullName>
    </submittedName>
</protein>
<accession>A0A843TDT9</accession>
<feature type="compositionally biased region" description="Polar residues" evidence="1">
    <location>
        <begin position="1"/>
        <end position="26"/>
    </location>
</feature>
<name>A0A843TDT9_COLES</name>
<keyword evidence="3" id="KW-1185">Reference proteome</keyword>
<organism evidence="2 3">
    <name type="scientific">Colocasia esculenta</name>
    <name type="common">Wild taro</name>
    <name type="synonym">Arum esculentum</name>
    <dbReference type="NCBI Taxonomy" id="4460"/>
    <lineage>
        <taxon>Eukaryota</taxon>
        <taxon>Viridiplantae</taxon>
        <taxon>Streptophyta</taxon>
        <taxon>Embryophyta</taxon>
        <taxon>Tracheophyta</taxon>
        <taxon>Spermatophyta</taxon>
        <taxon>Magnoliopsida</taxon>
        <taxon>Liliopsida</taxon>
        <taxon>Araceae</taxon>
        <taxon>Aroideae</taxon>
        <taxon>Colocasieae</taxon>
        <taxon>Colocasia</taxon>
    </lineage>
</organism>
<proteinExistence type="predicted"/>
<dbReference type="EMBL" id="NMUH01000054">
    <property type="protein sequence ID" value="MQL70048.1"/>
    <property type="molecule type" value="Genomic_DNA"/>
</dbReference>
<comment type="caution">
    <text evidence="2">The sequence shown here is derived from an EMBL/GenBank/DDBJ whole genome shotgun (WGS) entry which is preliminary data.</text>
</comment>